<dbReference type="InterPro" id="IPR036465">
    <property type="entry name" value="vWFA_dom_sf"/>
</dbReference>
<evidence type="ECO:0000259" key="1">
    <source>
        <dbReference type="SMART" id="SM00327"/>
    </source>
</evidence>
<accession>A0A2C6DJA3</accession>
<dbReference type="Gene3D" id="3.40.50.410">
    <property type="entry name" value="von Willebrand factor, type A domain"/>
    <property type="match status" value="1"/>
</dbReference>
<dbReference type="PANTHER" id="PTHR36846">
    <property type="entry name" value="PROTEIN VIAA"/>
    <property type="match status" value="1"/>
</dbReference>
<reference evidence="2" key="1">
    <citation type="submission" date="2017-09" db="EMBL/GenBank/DDBJ databases">
        <title>FDA dAtabase for Regulatory Grade micrObial Sequences (FDA-ARGOS): Supporting development and validation of Infectious Disease Dx tests.</title>
        <authorList>
            <person name="Minogue T."/>
            <person name="Wolcott M."/>
            <person name="Wasieloski L."/>
            <person name="Aguilar W."/>
            <person name="Moore D."/>
            <person name="Tallon L.J."/>
            <person name="Sadzewicz L."/>
            <person name="Ott S."/>
            <person name="Zhao X."/>
            <person name="Nagaraj S."/>
            <person name="Vavikolanu K."/>
            <person name="Aluvathingal J."/>
            <person name="Nadendla S."/>
            <person name="Sichtig H."/>
        </authorList>
    </citation>
    <scope>NUCLEOTIDE SEQUENCE</scope>
    <source>
        <strain evidence="2">FDAARGOS_387</strain>
    </source>
</reference>
<dbReference type="AlphaFoldDB" id="A0A2C6DJA3"/>
<proteinExistence type="predicted"/>
<dbReference type="PANTHER" id="PTHR36846:SF1">
    <property type="entry name" value="PROTEIN VIAA"/>
    <property type="match status" value="1"/>
</dbReference>
<dbReference type="RefSeq" id="WP_029094809.1">
    <property type="nucleotide sequence ID" value="NZ_CAADJA010000002.1"/>
</dbReference>
<keyword evidence="4" id="KW-1185">Reference proteome</keyword>
<feature type="domain" description="VWFA" evidence="1">
    <location>
        <begin position="319"/>
        <end position="483"/>
    </location>
</feature>
<organism evidence="2 4">
    <name type="scientific">Budvicia aquatica</name>
    <dbReference type="NCBI Taxonomy" id="82979"/>
    <lineage>
        <taxon>Bacteria</taxon>
        <taxon>Pseudomonadati</taxon>
        <taxon>Pseudomonadota</taxon>
        <taxon>Gammaproteobacteria</taxon>
        <taxon>Enterobacterales</taxon>
        <taxon>Budviciaceae</taxon>
        <taxon>Budvicia</taxon>
    </lineage>
</organism>
<reference evidence="4" key="2">
    <citation type="submission" date="2017-09" db="EMBL/GenBank/DDBJ databases">
        <title>FDA dAtabase for Regulatory Grade micrObial Sequences (FDA-ARGOS): Supporting development and validation of Infectious Disease Dx tests.</title>
        <authorList>
            <person name="Minogue T."/>
            <person name="Wolcott M."/>
            <person name="Wasieloski L."/>
            <person name="Aguilar W."/>
            <person name="Moore D."/>
            <person name="Tallon L."/>
            <person name="Sadzewicz L."/>
            <person name="Ott S."/>
            <person name="Zhao X."/>
            <person name="Nagaraj S."/>
            <person name="Vavikolanu K."/>
            <person name="Aluvathingal J."/>
            <person name="Nadendla S."/>
            <person name="Sichtig H."/>
        </authorList>
    </citation>
    <scope>NUCLEOTIDE SEQUENCE [LARGE SCALE GENOMIC DNA]</scope>
    <source>
        <strain evidence="4">FDAARGOS_387</strain>
    </source>
</reference>
<dbReference type="OrthoDB" id="387240at2"/>
<sequence length="486" mass="55793">MLDLQTVELLLSISETELVEELLIGLLAAPQLVIFFEKFPAIKKALSKDLLVWKTKLGLKLQHAIVPTAISDEFSLYKQTLSLNSSLFFNQLPDIIQQLEYLNSPFTPQAKKLAATIDKASDSFQSLFIRKWRTSLSTQVTTLHQSLIQEDLDQLIVELQERLVINSALEPFLVENEQSAGQLWDMTRSEKYKSDSDTLIEYGKFLSQQPELLKLAQQLGRSYQATSVDRKDIHYEIFRTMVREPATLPEGVNGINQSDDIVRILPSEMALLNIDELEFEFYRRFLEQRLLTYQLKGEVWREQARTKAVSKIVTDKQARGPFIVCVDTSGSMGGFNEKCAKAFCLALLRIAMADNRRCYILLFSTDVIHYELTSDRGIAEAIRFLSQRFQGGTDLAACLSETLDKIDQKDWQDADTVIISDFIAQRLPDALVSQIKNKQKKHSHRFHAVAMSKHGKPNIMKIFDHIWRFDTGLGQRLRRRWQIKNN</sequence>
<name>A0A2C6DJA3_9GAMM</name>
<dbReference type="SUPFAM" id="SSF53300">
    <property type="entry name" value="vWA-like"/>
    <property type="match status" value="1"/>
</dbReference>
<evidence type="ECO:0000313" key="5">
    <source>
        <dbReference type="Proteomes" id="UP000373449"/>
    </source>
</evidence>
<dbReference type="Proteomes" id="UP000224974">
    <property type="component" value="Unassembled WGS sequence"/>
</dbReference>
<dbReference type="NCBIfam" id="NF008230">
    <property type="entry name" value="PRK10997.1"/>
    <property type="match status" value="1"/>
</dbReference>
<dbReference type="GO" id="GO:0005829">
    <property type="term" value="C:cytosol"/>
    <property type="evidence" value="ECO:0007669"/>
    <property type="project" value="TreeGrafter"/>
</dbReference>
<dbReference type="Proteomes" id="UP000373449">
    <property type="component" value="Unassembled WGS sequence"/>
</dbReference>
<protein>
    <submittedName>
        <fullName evidence="2">ATPase RavA stimulator ViaA</fullName>
    </submittedName>
    <submittedName>
        <fullName evidence="3">VWA domain protein interacting with AAA ATPase</fullName>
    </submittedName>
</protein>
<gene>
    <name evidence="3" type="primary">viaA</name>
    <name evidence="2" type="ORF">CRN84_03260</name>
    <name evidence="3" type="ORF">NCTC12282_01236</name>
</gene>
<dbReference type="InterPro" id="IPR008912">
    <property type="entry name" value="Uncharacterised_CoxE"/>
</dbReference>
<reference evidence="3 5" key="3">
    <citation type="submission" date="2019-03" db="EMBL/GenBank/DDBJ databases">
        <authorList>
            <consortium name="Pathogen Informatics"/>
        </authorList>
    </citation>
    <scope>NUCLEOTIDE SEQUENCE [LARGE SCALE GENOMIC DNA]</scope>
    <source>
        <strain evidence="3 5">NCTC12282</strain>
    </source>
</reference>
<dbReference type="SMART" id="SM00327">
    <property type="entry name" value="VWA"/>
    <property type="match status" value="1"/>
</dbReference>
<dbReference type="InterPro" id="IPR002035">
    <property type="entry name" value="VWF_A"/>
</dbReference>
<evidence type="ECO:0000313" key="4">
    <source>
        <dbReference type="Proteomes" id="UP000224974"/>
    </source>
</evidence>
<evidence type="ECO:0000313" key="3">
    <source>
        <dbReference type="EMBL" id="VFS46327.1"/>
    </source>
</evidence>
<dbReference type="CDD" id="cd01462">
    <property type="entry name" value="VWA_YIEM_type"/>
    <property type="match status" value="1"/>
</dbReference>
<dbReference type="EMBL" id="PDDX01000001">
    <property type="protein sequence ID" value="PHI28412.1"/>
    <property type="molecule type" value="Genomic_DNA"/>
</dbReference>
<dbReference type="STRING" id="1111728.GCA_000427805_02078"/>
<dbReference type="EMBL" id="CAADJA010000002">
    <property type="protein sequence ID" value="VFS46327.1"/>
    <property type="molecule type" value="Genomic_DNA"/>
</dbReference>
<dbReference type="Pfam" id="PF05762">
    <property type="entry name" value="VWA_CoxE"/>
    <property type="match status" value="1"/>
</dbReference>
<evidence type="ECO:0000313" key="2">
    <source>
        <dbReference type="EMBL" id="PHI28412.1"/>
    </source>
</evidence>